<dbReference type="Proteomes" id="UP000195442">
    <property type="component" value="Unassembled WGS sequence"/>
</dbReference>
<dbReference type="EMBL" id="FUKJ01000070">
    <property type="protein sequence ID" value="SJM90377.1"/>
    <property type="molecule type" value="Genomic_DNA"/>
</dbReference>
<keyword evidence="1" id="KW-0472">Membrane</keyword>
<name>A0A1R4H2A7_9GAMM</name>
<keyword evidence="1" id="KW-1133">Transmembrane helix</keyword>
<keyword evidence="1" id="KW-0812">Transmembrane</keyword>
<reference evidence="3" key="1">
    <citation type="submission" date="2017-02" db="EMBL/GenBank/DDBJ databases">
        <authorList>
            <person name="Daims H."/>
        </authorList>
    </citation>
    <scope>NUCLEOTIDE SEQUENCE [LARGE SCALE GENOMIC DNA]</scope>
</reference>
<gene>
    <name evidence="2" type="ORF">CRENPOLYSF2_1610002</name>
</gene>
<organism evidence="2 3">
    <name type="scientific">Crenothrix polyspora</name>
    <dbReference type="NCBI Taxonomy" id="360316"/>
    <lineage>
        <taxon>Bacteria</taxon>
        <taxon>Pseudomonadati</taxon>
        <taxon>Pseudomonadota</taxon>
        <taxon>Gammaproteobacteria</taxon>
        <taxon>Methylococcales</taxon>
        <taxon>Crenotrichaceae</taxon>
        <taxon>Crenothrix</taxon>
    </lineage>
</organism>
<evidence type="ECO:0000313" key="2">
    <source>
        <dbReference type="EMBL" id="SJM90377.1"/>
    </source>
</evidence>
<protein>
    <submittedName>
        <fullName evidence="2">Uncharacterized protein</fullName>
    </submittedName>
</protein>
<evidence type="ECO:0000256" key="1">
    <source>
        <dbReference type="SAM" id="Phobius"/>
    </source>
</evidence>
<proteinExistence type="predicted"/>
<sequence>MVYTTNGELYIFLKTATLSLAIIKFSLTVATDLIISSDF</sequence>
<feature type="transmembrane region" description="Helical" evidence="1">
    <location>
        <begin position="12"/>
        <end position="35"/>
    </location>
</feature>
<accession>A0A1R4H2A7</accession>
<evidence type="ECO:0000313" key="3">
    <source>
        <dbReference type="Proteomes" id="UP000195442"/>
    </source>
</evidence>
<keyword evidence="3" id="KW-1185">Reference proteome</keyword>
<dbReference type="AlphaFoldDB" id="A0A1R4H2A7"/>